<keyword evidence="2" id="KW-1133">Transmembrane helix</keyword>
<dbReference type="InterPro" id="IPR036259">
    <property type="entry name" value="MFS_trans_sf"/>
</dbReference>
<feature type="region of interest" description="Disordered" evidence="1">
    <location>
        <begin position="124"/>
        <end position="153"/>
    </location>
</feature>
<organism evidence="3 4">
    <name type="scientific">Tilletia caries</name>
    <name type="common">wheat bunt fungus</name>
    <dbReference type="NCBI Taxonomy" id="13290"/>
    <lineage>
        <taxon>Eukaryota</taxon>
        <taxon>Fungi</taxon>
        <taxon>Dikarya</taxon>
        <taxon>Basidiomycota</taxon>
        <taxon>Ustilaginomycotina</taxon>
        <taxon>Exobasidiomycetes</taxon>
        <taxon>Tilletiales</taxon>
        <taxon>Tilletiaceae</taxon>
        <taxon>Tilletia</taxon>
    </lineage>
</organism>
<feature type="transmembrane region" description="Helical" evidence="2">
    <location>
        <begin position="57"/>
        <end position="83"/>
    </location>
</feature>
<name>A0A8T8S9I1_9BASI</name>
<comment type="caution">
    <text evidence="3">The sequence shown here is derived from an EMBL/GenBank/DDBJ whole genome shotgun (WGS) entry which is preliminary data.</text>
</comment>
<dbReference type="SUPFAM" id="SSF103473">
    <property type="entry name" value="MFS general substrate transporter"/>
    <property type="match status" value="1"/>
</dbReference>
<feature type="compositionally biased region" description="Acidic residues" evidence="1">
    <location>
        <begin position="17"/>
        <end position="41"/>
    </location>
</feature>
<evidence type="ECO:0000256" key="2">
    <source>
        <dbReference type="SAM" id="Phobius"/>
    </source>
</evidence>
<feature type="region of interest" description="Disordered" evidence="1">
    <location>
        <begin position="1"/>
        <end position="57"/>
    </location>
</feature>
<dbReference type="EMBL" id="LWDD02004228">
    <property type="protein sequence ID" value="KAE8235563.1"/>
    <property type="molecule type" value="Genomic_DNA"/>
</dbReference>
<dbReference type="Proteomes" id="UP000077671">
    <property type="component" value="Unassembled WGS sequence"/>
</dbReference>
<feature type="transmembrane region" description="Helical" evidence="2">
    <location>
        <begin position="95"/>
        <end position="115"/>
    </location>
</feature>
<feature type="compositionally biased region" description="Basic residues" evidence="1">
    <location>
        <begin position="126"/>
        <end position="147"/>
    </location>
</feature>
<keyword evidence="2" id="KW-0812">Transmembrane</keyword>
<evidence type="ECO:0000256" key="1">
    <source>
        <dbReference type="SAM" id="MobiDB-lite"/>
    </source>
</evidence>
<evidence type="ECO:0000313" key="3">
    <source>
        <dbReference type="EMBL" id="KAE8235563.1"/>
    </source>
</evidence>
<accession>A0A8T8S9I1</accession>
<sequence length="153" mass="16904">MDDEEGGQQHAAQAEGGESEEEEEGEEEGEGEEGREDEGESEREREREKDGKTSSSAGTILGIHNLAIVLPQFFVALIANLLFRLSPSNSSGIVWVLRFGGCMGLLAALATRWVPLTRTEREVKRLERRRRRRRGKGKGKGKGKNGRRVSGGR</sequence>
<feature type="compositionally biased region" description="Basic and acidic residues" evidence="1">
    <location>
        <begin position="42"/>
        <end position="52"/>
    </location>
</feature>
<dbReference type="AlphaFoldDB" id="A0A8T8S9I1"/>
<proteinExistence type="predicted"/>
<reference evidence="3" key="2">
    <citation type="journal article" date="2019" name="IMA Fungus">
        <title>Genome sequencing and comparison of five Tilletia species to identify candidate genes for the detection of regulated species infecting wheat.</title>
        <authorList>
            <person name="Nguyen H.D.T."/>
            <person name="Sultana T."/>
            <person name="Kesanakurti P."/>
            <person name="Hambleton S."/>
        </authorList>
    </citation>
    <scope>NUCLEOTIDE SEQUENCE</scope>
    <source>
        <strain evidence="3">DAOMC 238032</strain>
    </source>
</reference>
<protein>
    <submittedName>
        <fullName evidence="3">Uncharacterized protein</fullName>
    </submittedName>
</protein>
<keyword evidence="2" id="KW-0472">Membrane</keyword>
<gene>
    <name evidence="3" type="ORF">A4X03_0g9734</name>
</gene>
<reference evidence="3" key="1">
    <citation type="submission" date="2016-04" db="EMBL/GenBank/DDBJ databases">
        <authorList>
            <person name="Nguyen H.D."/>
            <person name="Kesanakurti P."/>
            <person name="Cullis J."/>
            <person name="Levesque C.A."/>
            <person name="Hambleton S."/>
        </authorList>
    </citation>
    <scope>NUCLEOTIDE SEQUENCE</scope>
    <source>
        <strain evidence="3">DAOMC 238032</strain>
    </source>
</reference>
<evidence type="ECO:0000313" key="4">
    <source>
        <dbReference type="Proteomes" id="UP000077671"/>
    </source>
</evidence>